<keyword evidence="6" id="KW-0418">Kinase</keyword>
<accession>A0A251TMP9</accession>
<dbReference type="Pfam" id="PF00069">
    <property type="entry name" value="Pkinase"/>
    <property type="match status" value="1"/>
</dbReference>
<dbReference type="GO" id="GO:0005886">
    <property type="term" value="C:plasma membrane"/>
    <property type="evidence" value="ECO:0000318"/>
    <property type="project" value="GO_Central"/>
</dbReference>
<dbReference type="AlphaFoldDB" id="A0A251TMP9"/>
<dbReference type="GO" id="GO:0007165">
    <property type="term" value="P:signal transduction"/>
    <property type="evidence" value="ECO:0000318"/>
    <property type="project" value="GO_Central"/>
</dbReference>
<evidence type="ECO:0000259" key="15">
    <source>
        <dbReference type="PROSITE" id="PS50948"/>
    </source>
</evidence>
<dbReference type="EC" id="2.7.11.1" evidence="1"/>
<name>A0A251TMP9_HELAN</name>
<dbReference type="GO" id="GO:0005524">
    <property type="term" value="F:ATP binding"/>
    <property type="evidence" value="ECO:0007669"/>
    <property type="project" value="UniProtKB-KW"/>
</dbReference>
<feature type="domain" description="Apple" evidence="15">
    <location>
        <begin position="40"/>
        <end position="121"/>
    </location>
</feature>
<dbReference type="PROSITE" id="PS00108">
    <property type="entry name" value="PROTEIN_KINASE_ST"/>
    <property type="match status" value="1"/>
</dbReference>
<dbReference type="PANTHER" id="PTHR27002:SF932">
    <property type="entry name" value="RECEPTOR-LIKE SERINE_THREONINE-PROTEIN KINASE"/>
    <property type="match status" value="1"/>
</dbReference>
<keyword evidence="9" id="KW-0325">Glycoprotein</keyword>
<evidence type="ECO:0000313" key="17">
    <source>
        <dbReference type="Proteomes" id="UP000215914"/>
    </source>
</evidence>
<feature type="transmembrane region" description="Helical" evidence="12">
    <location>
        <begin position="139"/>
        <end position="158"/>
    </location>
</feature>
<evidence type="ECO:0000256" key="10">
    <source>
        <dbReference type="ARBA" id="ARBA00047899"/>
    </source>
</evidence>
<dbReference type="InterPro" id="IPR000719">
    <property type="entry name" value="Prot_kinase_dom"/>
</dbReference>
<evidence type="ECO:0000256" key="11">
    <source>
        <dbReference type="ARBA" id="ARBA00048679"/>
    </source>
</evidence>
<evidence type="ECO:0000256" key="13">
    <source>
        <dbReference type="SAM" id="SignalP"/>
    </source>
</evidence>
<dbReference type="SUPFAM" id="SSF56112">
    <property type="entry name" value="Protein kinase-like (PK-like)"/>
    <property type="match status" value="1"/>
</dbReference>
<keyword evidence="17" id="KW-1185">Reference proteome</keyword>
<dbReference type="Gene3D" id="1.10.510.10">
    <property type="entry name" value="Transferase(Phosphotransferase) domain 1"/>
    <property type="match status" value="1"/>
</dbReference>
<comment type="catalytic activity">
    <reaction evidence="11">
        <text>L-seryl-[protein] + ATP = O-phospho-L-seryl-[protein] + ADP + H(+)</text>
        <dbReference type="Rhea" id="RHEA:17989"/>
        <dbReference type="Rhea" id="RHEA-COMP:9863"/>
        <dbReference type="Rhea" id="RHEA-COMP:11604"/>
        <dbReference type="ChEBI" id="CHEBI:15378"/>
        <dbReference type="ChEBI" id="CHEBI:29999"/>
        <dbReference type="ChEBI" id="CHEBI:30616"/>
        <dbReference type="ChEBI" id="CHEBI:83421"/>
        <dbReference type="ChEBI" id="CHEBI:456216"/>
        <dbReference type="EC" id="2.7.11.1"/>
    </reaction>
</comment>
<dbReference type="CDD" id="cd01098">
    <property type="entry name" value="PAN_AP_plant"/>
    <property type="match status" value="1"/>
</dbReference>
<keyword evidence="3" id="KW-0808">Transferase</keyword>
<dbReference type="OMA" id="TNTFLPE"/>
<keyword evidence="12" id="KW-1133">Transmembrane helix</keyword>
<keyword evidence="7" id="KW-0067">ATP-binding</keyword>
<evidence type="ECO:0000256" key="3">
    <source>
        <dbReference type="ARBA" id="ARBA00022679"/>
    </source>
</evidence>
<dbReference type="InParanoid" id="A0A251TMP9"/>
<dbReference type="GO" id="GO:0004674">
    <property type="term" value="F:protein serine/threonine kinase activity"/>
    <property type="evidence" value="ECO:0000318"/>
    <property type="project" value="GO_Central"/>
</dbReference>
<evidence type="ECO:0000256" key="12">
    <source>
        <dbReference type="SAM" id="Phobius"/>
    </source>
</evidence>
<keyword evidence="2" id="KW-0723">Serine/threonine-protein kinase</keyword>
<dbReference type="Pfam" id="PF08276">
    <property type="entry name" value="PAN_2"/>
    <property type="match status" value="1"/>
</dbReference>
<keyword evidence="8" id="KW-1015">Disulfide bond</keyword>
<keyword evidence="5" id="KW-0547">Nucleotide-binding</keyword>
<dbReference type="EMBL" id="CM007899">
    <property type="protein sequence ID" value="OTG12029.1"/>
    <property type="molecule type" value="Genomic_DNA"/>
</dbReference>
<proteinExistence type="predicted"/>
<evidence type="ECO:0000256" key="6">
    <source>
        <dbReference type="ARBA" id="ARBA00022777"/>
    </source>
</evidence>
<evidence type="ECO:0000313" key="16">
    <source>
        <dbReference type="EMBL" id="OTG12029.1"/>
    </source>
</evidence>
<evidence type="ECO:0000256" key="1">
    <source>
        <dbReference type="ARBA" id="ARBA00012513"/>
    </source>
</evidence>
<dbReference type="Proteomes" id="UP000215914">
    <property type="component" value="Chromosome 10"/>
</dbReference>
<evidence type="ECO:0000256" key="7">
    <source>
        <dbReference type="ARBA" id="ARBA00022840"/>
    </source>
</evidence>
<organism evidence="16 17">
    <name type="scientific">Helianthus annuus</name>
    <name type="common">Common sunflower</name>
    <dbReference type="NCBI Taxonomy" id="4232"/>
    <lineage>
        <taxon>Eukaryota</taxon>
        <taxon>Viridiplantae</taxon>
        <taxon>Streptophyta</taxon>
        <taxon>Embryophyta</taxon>
        <taxon>Tracheophyta</taxon>
        <taxon>Spermatophyta</taxon>
        <taxon>Magnoliopsida</taxon>
        <taxon>eudicotyledons</taxon>
        <taxon>Gunneridae</taxon>
        <taxon>Pentapetalae</taxon>
        <taxon>asterids</taxon>
        <taxon>campanulids</taxon>
        <taxon>Asterales</taxon>
        <taxon>Asteraceae</taxon>
        <taxon>Asteroideae</taxon>
        <taxon>Heliantheae alliance</taxon>
        <taxon>Heliantheae</taxon>
        <taxon>Helianthus</taxon>
    </lineage>
</organism>
<feature type="chain" id="PRO_5012128858" description="non-specific serine/threonine protein kinase" evidence="13">
    <location>
        <begin position="21"/>
        <end position="451"/>
    </location>
</feature>
<dbReference type="PANTHER" id="PTHR27002">
    <property type="entry name" value="RECEPTOR-LIKE SERINE/THREONINE-PROTEIN KINASE SD1-8"/>
    <property type="match status" value="1"/>
</dbReference>
<keyword evidence="12" id="KW-0812">Transmembrane</keyword>
<feature type="signal peptide" evidence="13">
    <location>
        <begin position="1"/>
        <end position="20"/>
    </location>
</feature>
<comment type="catalytic activity">
    <reaction evidence="10">
        <text>L-threonyl-[protein] + ATP = O-phospho-L-threonyl-[protein] + ADP + H(+)</text>
        <dbReference type="Rhea" id="RHEA:46608"/>
        <dbReference type="Rhea" id="RHEA-COMP:11060"/>
        <dbReference type="Rhea" id="RHEA-COMP:11605"/>
        <dbReference type="ChEBI" id="CHEBI:15378"/>
        <dbReference type="ChEBI" id="CHEBI:30013"/>
        <dbReference type="ChEBI" id="CHEBI:30616"/>
        <dbReference type="ChEBI" id="CHEBI:61977"/>
        <dbReference type="ChEBI" id="CHEBI:456216"/>
        <dbReference type="EC" id="2.7.11.1"/>
    </reaction>
</comment>
<dbReference type="FunFam" id="1.10.510.10:FF:000060">
    <property type="entry name" value="G-type lectin S-receptor-like serine/threonine-protein kinase"/>
    <property type="match status" value="1"/>
</dbReference>
<dbReference type="InterPro" id="IPR003609">
    <property type="entry name" value="Pan_app"/>
</dbReference>
<gene>
    <name evidence="16" type="ORF">HannXRQ_Chr10g0305271</name>
</gene>
<evidence type="ECO:0000259" key="14">
    <source>
        <dbReference type="PROSITE" id="PS50011"/>
    </source>
</evidence>
<dbReference type="Gene3D" id="3.50.4.10">
    <property type="entry name" value="Hepatocyte Growth Factor"/>
    <property type="match status" value="1"/>
</dbReference>
<reference evidence="17" key="1">
    <citation type="journal article" date="2017" name="Nature">
        <title>The sunflower genome provides insights into oil metabolism, flowering and Asterid evolution.</title>
        <authorList>
            <person name="Badouin H."/>
            <person name="Gouzy J."/>
            <person name="Grassa C.J."/>
            <person name="Murat F."/>
            <person name="Staton S.E."/>
            <person name="Cottret L."/>
            <person name="Lelandais-Briere C."/>
            <person name="Owens G.L."/>
            <person name="Carrere S."/>
            <person name="Mayjonade B."/>
            <person name="Legrand L."/>
            <person name="Gill N."/>
            <person name="Kane N.C."/>
            <person name="Bowers J.E."/>
            <person name="Hubner S."/>
            <person name="Bellec A."/>
            <person name="Berard A."/>
            <person name="Berges H."/>
            <person name="Blanchet N."/>
            <person name="Boniface M.C."/>
            <person name="Brunel D."/>
            <person name="Catrice O."/>
            <person name="Chaidir N."/>
            <person name="Claudel C."/>
            <person name="Donnadieu C."/>
            <person name="Faraut T."/>
            <person name="Fievet G."/>
            <person name="Helmstetter N."/>
            <person name="King M."/>
            <person name="Knapp S.J."/>
            <person name="Lai Z."/>
            <person name="Le Paslier M.C."/>
            <person name="Lippi Y."/>
            <person name="Lorenzon L."/>
            <person name="Mandel J.R."/>
            <person name="Marage G."/>
            <person name="Marchand G."/>
            <person name="Marquand E."/>
            <person name="Bret-Mestries E."/>
            <person name="Morien E."/>
            <person name="Nambeesan S."/>
            <person name="Nguyen T."/>
            <person name="Pegot-Espagnet P."/>
            <person name="Pouilly N."/>
            <person name="Raftis F."/>
            <person name="Sallet E."/>
            <person name="Schiex T."/>
            <person name="Thomas J."/>
            <person name="Vandecasteele C."/>
            <person name="Vares D."/>
            <person name="Vear F."/>
            <person name="Vautrin S."/>
            <person name="Crespi M."/>
            <person name="Mangin B."/>
            <person name="Burke J.M."/>
            <person name="Salse J."/>
            <person name="Munos S."/>
            <person name="Vincourt P."/>
            <person name="Rieseberg L.H."/>
            <person name="Langlade N.B."/>
        </authorList>
    </citation>
    <scope>NUCLEOTIDE SEQUENCE [LARGE SCALE GENOMIC DNA]</scope>
    <source>
        <strain evidence="17">cv. SF193</strain>
    </source>
</reference>
<dbReference type="FunFam" id="3.30.200.20:FF:001238">
    <property type="entry name" value="Os08g0179000 protein"/>
    <property type="match status" value="1"/>
</dbReference>
<dbReference type="InterPro" id="IPR011009">
    <property type="entry name" value="Kinase-like_dom_sf"/>
</dbReference>
<evidence type="ECO:0000256" key="5">
    <source>
        <dbReference type="ARBA" id="ARBA00022741"/>
    </source>
</evidence>
<evidence type="ECO:0000256" key="9">
    <source>
        <dbReference type="ARBA" id="ARBA00023180"/>
    </source>
</evidence>
<sequence>MDAWAIFFLCGFIPFHAALADHTITSPQETLEQKHIALDCGVGEGFRKYSSLKLPDTRLLSWVDRNMTLKQCATKCRKECNCTAYTTLEIKYGTGCLLWYDALVDMRTFPNDGQDIYIRMAALEIEIDHQRIYNSKKKVTFIIIFVIIVFILGLAISLGQRLKAKGKLIPLGQNNVLNLPLFDLPMLSRATNNFSDNNKIGEGGFGPVYKGLLEDGREVVVKRLSKRSTQGVEEFKNEVIFTSKLPHRNLVKVLGYSTQGEEKLLVYEWMPNKALDLFLFRQTEKKILNWSQRFHIINGVSRGLLYLHQDSILRIIHRDLKPANILLDRDMNPKISDFDIARSFGGNETQINTKRVVGTYGYMSPEYARNGIFSVKSDVFSYGVLVLEIVSGKKNKQFFFHDHSHNLLGHAWILYKEGKSLELVDESLIESIFTHEVLRSTMWRCYVFKKA</sequence>
<dbReference type="GO" id="GO:0006955">
    <property type="term" value="P:immune response"/>
    <property type="evidence" value="ECO:0000318"/>
    <property type="project" value="GO_Central"/>
</dbReference>
<dbReference type="Gene3D" id="3.30.200.20">
    <property type="entry name" value="Phosphorylase Kinase, domain 1"/>
    <property type="match status" value="1"/>
</dbReference>
<dbReference type="SMART" id="SM00220">
    <property type="entry name" value="S_TKc"/>
    <property type="match status" value="1"/>
</dbReference>
<feature type="domain" description="Protein kinase" evidence="14">
    <location>
        <begin position="194"/>
        <end position="451"/>
    </location>
</feature>
<evidence type="ECO:0000256" key="2">
    <source>
        <dbReference type="ARBA" id="ARBA00022527"/>
    </source>
</evidence>
<protein>
    <recommendedName>
        <fullName evidence="1">non-specific serine/threonine protein kinase</fullName>
        <ecNumber evidence="1">2.7.11.1</ecNumber>
    </recommendedName>
</protein>
<dbReference type="PROSITE" id="PS50948">
    <property type="entry name" value="PAN"/>
    <property type="match status" value="1"/>
</dbReference>
<keyword evidence="4 13" id="KW-0732">Signal</keyword>
<dbReference type="PROSITE" id="PS50011">
    <property type="entry name" value="PROTEIN_KINASE_DOM"/>
    <property type="match status" value="1"/>
</dbReference>
<dbReference type="InterPro" id="IPR008271">
    <property type="entry name" value="Ser/Thr_kinase_AS"/>
</dbReference>
<evidence type="ECO:0000256" key="4">
    <source>
        <dbReference type="ARBA" id="ARBA00022729"/>
    </source>
</evidence>
<keyword evidence="12" id="KW-0472">Membrane</keyword>
<dbReference type="SMART" id="SM00473">
    <property type="entry name" value="PAN_AP"/>
    <property type="match status" value="1"/>
</dbReference>
<evidence type="ECO:0000256" key="8">
    <source>
        <dbReference type="ARBA" id="ARBA00023157"/>
    </source>
</evidence>